<sequence>MRNHILPLFVLLSGCMGTADSAANDPQVYAAFTMLAPTQKGGVQVYARAIVDGAHISDQQCPQLLPSSGEAIKTQARRLNPDPDNFPVTVCEAVINPDTRYRLSHGGIELAPVTLAPEHIQVFGDSGCKSSVCEGASAAQPFAQLADLGAKQTKQLILHMGDFNYRGTSGSISKDIYAYDAGDGGYGGPSCGLTETYYSQNASGSPKPDTWQSWQADLFAPAKSLLASAPWVFARGNHELCSRAGPGWFYFLGPGSDLPGGIAQQSCPYQGEFSQPPSEASGHIVMIDPYLLELDSLALWVMDSANACDSRAPQTLTRQYRDQYSRLQQVASRVKTPLWMMTHRPLWGQSGPVGTPSITDMLQTALKTTQSQQLPPEVSLSLSGHMHIYQSLAFGKNSGRPPQLVVGNSGVSLSSTGANSGFSAQIDGKRAQGNTQGEFGYISIELAKDQQWQGQFYNTQGQVFLECGSKQAEQGKALCQIAR</sequence>
<keyword evidence="4" id="KW-1185">Reference proteome</keyword>
<dbReference type="Proteomes" id="UP000033452">
    <property type="component" value="Unassembled WGS sequence"/>
</dbReference>
<evidence type="ECO:0000313" key="4">
    <source>
        <dbReference type="Proteomes" id="UP000033452"/>
    </source>
</evidence>
<dbReference type="PATRIC" id="fig|43658.5.peg.3752"/>
<dbReference type="InterPro" id="IPR004843">
    <property type="entry name" value="Calcineurin-like_PHP"/>
</dbReference>
<dbReference type="Pfam" id="PF00149">
    <property type="entry name" value="Metallophos"/>
    <property type="match status" value="1"/>
</dbReference>
<dbReference type="GO" id="GO:0016787">
    <property type="term" value="F:hydrolase activity"/>
    <property type="evidence" value="ECO:0007669"/>
    <property type="project" value="InterPro"/>
</dbReference>
<accession>A0A0F4QGL7</accession>
<dbReference type="OrthoDB" id="9763403at2"/>
<evidence type="ECO:0000256" key="1">
    <source>
        <dbReference type="SAM" id="SignalP"/>
    </source>
</evidence>
<evidence type="ECO:0000259" key="2">
    <source>
        <dbReference type="Pfam" id="PF00149"/>
    </source>
</evidence>
<dbReference type="Gene3D" id="3.60.21.10">
    <property type="match status" value="1"/>
</dbReference>
<dbReference type="InterPro" id="IPR029052">
    <property type="entry name" value="Metallo-depent_PP-like"/>
</dbReference>
<organism evidence="3 4">
    <name type="scientific">Pseudoalteromonas rubra</name>
    <dbReference type="NCBI Taxonomy" id="43658"/>
    <lineage>
        <taxon>Bacteria</taxon>
        <taxon>Pseudomonadati</taxon>
        <taxon>Pseudomonadota</taxon>
        <taxon>Gammaproteobacteria</taxon>
        <taxon>Alteromonadales</taxon>
        <taxon>Pseudoalteromonadaceae</taxon>
        <taxon>Pseudoalteromonas</taxon>
    </lineage>
</organism>
<evidence type="ECO:0000313" key="3">
    <source>
        <dbReference type="EMBL" id="KJZ06868.1"/>
    </source>
</evidence>
<feature type="chain" id="PRO_5002475487" evidence="1">
    <location>
        <begin position="23"/>
        <end position="483"/>
    </location>
</feature>
<proteinExistence type="predicted"/>
<dbReference type="RefSeq" id="WP_052713252.1">
    <property type="nucleotide sequence ID" value="NZ_JXYA01000043.1"/>
</dbReference>
<feature type="signal peptide" evidence="1">
    <location>
        <begin position="1"/>
        <end position="22"/>
    </location>
</feature>
<feature type="domain" description="Calcineurin-like phosphoesterase" evidence="2">
    <location>
        <begin position="139"/>
        <end position="389"/>
    </location>
</feature>
<dbReference type="PROSITE" id="PS51257">
    <property type="entry name" value="PROKAR_LIPOPROTEIN"/>
    <property type="match status" value="1"/>
</dbReference>
<keyword evidence="1" id="KW-0732">Signal</keyword>
<comment type="caution">
    <text evidence="3">The sequence shown here is derived from an EMBL/GenBank/DDBJ whole genome shotgun (WGS) entry which is preliminary data.</text>
</comment>
<gene>
    <name evidence="3" type="ORF">TW77_17760</name>
</gene>
<name>A0A0F4QGL7_9GAMM</name>
<dbReference type="EMBL" id="JXYA01000043">
    <property type="protein sequence ID" value="KJZ06868.1"/>
    <property type="molecule type" value="Genomic_DNA"/>
</dbReference>
<dbReference type="SUPFAM" id="SSF56300">
    <property type="entry name" value="Metallo-dependent phosphatases"/>
    <property type="match status" value="1"/>
</dbReference>
<dbReference type="AlphaFoldDB" id="A0A0F4QGL7"/>
<reference evidence="3 4" key="1">
    <citation type="journal article" date="2015" name="BMC Genomics">
        <title>Genome mining reveals unlocked bioactive potential of marine Gram-negative bacteria.</title>
        <authorList>
            <person name="Machado H."/>
            <person name="Sonnenschein E.C."/>
            <person name="Melchiorsen J."/>
            <person name="Gram L."/>
        </authorList>
    </citation>
    <scope>NUCLEOTIDE SEQUENCE [LARGE SCALE GENOMIC DNA]</scope>
    <source>
        <strain evidence="3 4">S2471</strain>
    </source>
</reference>
<protein>
    <submittedName>
        <fullName evidence="3">Metallophosphoesterase</fullName>
    </submittedName>
</protein>